<proteinExistence type="predicted"/>
<feature type="signal peptide" evidence="1">
    <location>
        <begin position="1"/>
        <end position="21"/>
    </location>
</feature>
<dbReference type="RefSeq" id="WP_146682127.1">
    <property type="nucleotide sequence ID" value="NZ_CP019646.1"/>
</dbReference>
<reference evidence="3" key="1">
    <citation type="submission" date="2017-02" db="EMBL/GenBank/DDBJ databases">
        <title>Comparative genomics and description of representatives of a novel lineage of planctomycetes thriving in anoxic sediments.</title>
        <authorList>
            <person name="Spring S."/>
            <person name="Bunk B."/>
            <person name="Sproer C."/>
        </authorList>
    </citation>
    <scope>NUCLEOTIDE SEQUENCE [LARGE SCALE GENOMIC DNA]</scope>
    <source>
        <strain evidence="3">SM-Chi-D1</strain>
    </source>
</reference>
<dbReference type="PROSITE" id="PS51257">
    <property type="entry name" value="PROKAR_LIPOPROTEIN"/>
    <property type="match status" value="1"/>
</dbReference>
<dbReference type="STRING" id="1851148.SMSP2_00155"/>
<dbReference type="AlphaFoldDB" id="A0A1Q2MAW3"/>
<dbReference type="OrthoDB" id="228608at2"/>
<evidence type="ECO:0000313" key="3">
    <source>
        <dbReference type="Proteomes" id="UP000188181"/>
    </source>
</evidence>
<protein>
    <recommendedName>
        <fullName evidence="4">LamG-like jellyroll fold domain-containing protein</fullName>
    </recommendedName>
</protein>
<dbReference type="Gene3D" id="2.60.120.260">
    <property type="entry name" value="Galactose-binding domain-like"/>
    <property type="match status" value="1"/>
</dbReference>
<evidence type="ECO:0000313" key="2">
    <source>
        <dbReference type="EMBL" id="AQQ69821.1"/>
    </source>
</evidence>
<dbReference type="Proteomes" id="UP000188181">
    <property type="component" value="Chromosome"/>
</dbReference>
<dbReference type="InterPro" id="IPR013320">
    <property type="entry name" value="ConA-like_dom_sf"/>
</dbReference>
<dbReference type="Pfam" id="PF13385">
    <property type="entry name" value="Laminin_G_3"/>
    <property type="match status" value="1"/>
</dbReference>
<dbReference type="EMBL" id="CP019646">
    <property type="protein sequence ID" value="AQQ69821.1"/>
    <property type="molecule type" value="Genomic_DNA"/>
</dbReference>
<evidence type="ECO:0000256" key="1">
    <source>
        <dbReference type="SAM" id="SignalP"/>
    </source>
</evidence>
<dbReference type="SUPFAM" id="SSF49899">
    <property type="entry name" value="Concanavalin A-like lectins/glucanases"/>
    <property type="match status" value="1"/>
</dbReference>
<organism evidence="2 3">
    <name type="scientific">Limihaloglobus sulfuriphilus</name>
    <dbReference type="NCBI Taxonomy" id="1851148"/>
    <lineage>
        <taxon>Bacteria</taxon>
        <taxon>Pseudomonadati</taxon>
        <taxon>Planctomycetota</taxon>
        <taxon>Phycisphaerae</taxon>
        <taxon>Sedimentisphaerales</taxon>
        <taxon>Sedimentisphaeraceae</taxon>
        <taxon>Limihaloglobus</taxon>
    </lineage>
</organism>
<sequence length="656" mass="72253" precursor="true">MNIKLAFLIAFLAVSACFLRAATLPEPQNGQSGVFPDPLLSWTQQLNATANIVYIGTNLLDVQTATPGDPRGVLAASLPCGVTEYEPGLLVPETLYYWRVDHDPDGVEKGQIWSFTTSSGKTVSHYPADGAAGVDMDTAFRWRNGLRSLLFDVYLGYDYEQVLTAGTTSKYYLGRNESGIMFPEFKLSKTYYWRVDSVHPDGLISGNVLTFTSLMASEIVLENFNGYSNSAELKTEWAVSGGFDIALETDPAKTYQGNAMRITKSDAGSAVLTVSPIPDWKEGGTSSLSFWLMSDYNLSALHVTLHSNGDYARQRITGSQQRAAGWWRQIVFDLEGFSGIDLEDVESMDITFTPISEAQGDVWIDHITLQPPRCIQEYLPAGDFNGDCRIDIKDMMLFSQKWLEQDRTVYSSSPAVENLTAYYSFDEGSGIILNDLSGNGNTAVVDMPGSNNWSLNGYSGGCMNFDGTFGISILNPVLSSEHGFTVSMWVQTQDSFPAGGSAAVEMGTGSPDQDTGDFSWQSTQYQTRQSDFFDGWAHYAFVKDISRQRLSIYRDGLLLSQKSVEITEEPAGGQTRIGAPIGTEGEFFIGCMDELRIYSAPLSQSEILWLFAGSGEELLQPLTPAVSPADPNKDGIIDLLDFAQIIKNWNRQIFWP</sequence>
<name>A0A1Q2MAW3_9BACT</name>
<keyword evidence="1" id="KW-0732">Signal</keyword>
<dbReference type="Gene3D" id="2.60.120.200">
    <property type="match status" value="1"/>
</dbReference>
<keyword evidence="3" id="KW-1185">Reference proteome</keyword>
<dbReference type="KEGG" id="pbas:SMSP2_00155"/>
<gene>
    <name evidence="2" type="ORF">SMSP2_00155</name>
</gene>
<feature type="chain" id="PRO_5012207913" description="LamG-like jellyroll fold domain-containing protein" evidence="1">
    <location>
        <begin position="22"/>
        <end position="656"/>
    </location>
</feature>
<evidence type="ECO:0008006" key="4">
    <source>
        <dbReference type="Google" id="ProtNLM"/>
    </source>
</evidence>
<accession>A0A1Q2MAW3</accession>
<dbReference type="PROSITE" id="PS00018">
    <property type="entry name" value="EF_HAND_1"/>
    <property type="match status" value="1"/>
</dbReference>
<dbReference type="InterPro" id="IPR018247">
    <property type="entry name" value="EF_Hand_1_Ca_BS"/>
</dbReference>